<dbReference type="SUPFAM" id="SSF53448">
    <property type="entry name" value="Nucleotide-diphospho-sugar transferases"/>
    <property type="match status" value="1"/>
</dbReference>
<dbReference type="GO" id="GO:0000026">
    <property type="term" value="F:alpha-1,2-mannosyltransferase activity"/>
    <property type="evidence" value="ECO:0007669"/>
    <property type="project" value="TreeGrafter"/>
</dbReference>
<dbReference type="PANTHER" id="PTHR31121">
    <property type="entry name" value="ALPHA-1,2 MANNOSYLTRANSFERASE KTR1"/>
    <property type="match status" value="1"/>
</dbReference>
<dbReference type="AlphaFoldDB" id="A0A5E8BK44"/>
<evidence type="ECO:0000313" key="8">
    <source>
        <dbReference type="EMBL" id="VVT49947.1"/>
    </source>
</evidence>
<dbReference type="RefSeq" id="XP_031853133.1">
    <property type="nucleotide sequence ID" value="XM_031997242.1"/>
</dbReference>
<dbReference type="PANTHER" id="PTHR31121:SF6">
    <property type="entry name" value="ALPHA-1,2 MANNOSYLTRANSFERASE KTR1"/>
    <property type="match status" value="1"/>
</dbReference>
<comment type="subcellular location">
    <subcellularLocation>
        <location evidence="1">Membrane</location>
        <topology evidence="1">Single-pass type II membrane protein</topology>
    </subcellularLocation>
</comment>
<keyword evidence="3" id="KW-0328">Glycosyltransferase</keyword>
<sequence>MSRVTIRLIRFAVIAVLLVGLIYHLFTSDNAYTAYYGALLKNAPIPGIKSQQTLEQALQQPSELNTESTYVKANATFVTLARNQEIWDMIESIRAIEDRFNHKYKYDWVFLNDEEFDDRFKELTSKLISGNTYYEVIPHEHWSYPEWIDQTKAKEAREKMRKARIAYGGSESYRHMCRYESGFFWRHPFLNKYKYYWRVEPSIKIFCDINYDVFKYMEDHKLRYGFIISLYEYRGTIPTLWDTTVKFIKENPELLAKDNLMEFISKNGGKDYNLCHFWSNFEVADMDFWREEAYSKYFDYLDHQGGFFYERWGDAPVHTIGASLFLNKSEVHHFDDIGYKHDPVNSCPTLKKWRMDNKCVCNPDDHFAWQSYSCVPRFYKVAGLEIPVDTNRTKS</sequence>
<keyword evidence="4" id="KW-0808">Transferase</keyword>
<dbReference type="Pfam" id="PF01793">
    <property type="entry name" value="Glyco_transf_15"/>
    <property type="match status" value="1"/>
</dbReference>
<organism evidence="8 9">
    <name type="scientific">Magnusiomyces paraingens</name>
    <dbReference type="NCBI Taxonomy" id="2606893"/>
    <lineage>
        <taxon>Eukaryota</taxon>
        <taxon>Fungi</taxon>
        <taxon>Dikarya</taxon>
        <taxon>Ascomycota</taxon>
        <taxon>Saccharomycotina</taxon>
        <taxon>Dipodascomycetes</taxon>
        <taxon>Dipodascales</taxon>
        <taxon>Dipodascaceae</taxon>
        <taxon>Magnusiomyces</taxon>
    </lineage>
</organism>
<dbReference type="EMBL" id="CABVLU010000002">
    <property type="protein sequence ID" value="VVT49947.1"/>
    <property type="molecule type" value="Genomic_DNA"/>
</dbReference>
<dbReference type="GO" id="GO:0016020">
    <property type="term" value="C:membrane"/>
    <property type="evidence" value="ECO:0007669"/>
    <property type="project" value="UniProtKB-SubCell"/>
</dbReference>
<dbReference type="OrthoDB" id="439943at2759"/>
<keyword evidence="9" id="KW-1185">Reference proteome</keyword>
<evidence type="ECO:0008006" key="10">
    <source>
        <dbReference type="Google" id="ProtNLM"/>
    </source>
</evidence>
<reference evidence="8 9" key="1">
    <citation type="submission" date="2019-09" db="EMBL/GenBank/DDBJ databases">
        <authorList>
            <person name="Brejova B."/>
        </authorList>
    </citation>
    <scope>NUCLEOTIDE SEQUENCE [LARGE SCALE GENOMIC DNA]</scope>
</reference>
<dbReference type="FunFam" id="3.90.550.10:FF:000051">
    <property type="entry name" value="Alpha-1,2-mannosyltransferase (Ktr4)"/>
    <property type="match status" value="1"/>
</dbReference>
<evidence type="ECO:0000256" key="5">
    <source>
        <dbReference type="ARBA" id="ARBA00022968"/>
    </source>
</evidence>
<proteinExistence type="inferred from homology"/>
<comment type="similarity">
    <text evidence="2">Belongs to the glycosyltransferase 15 family.</text>
</comment>
<dbReference type="GO" id="GO:0005794">
    <property type="term" value="C:Golgi apparatus"/>
    <property type="evidence" value="ECO:0007669"/>
    <property type="project" value="TreeGrafter"/>
</dbReference>
<dbReference type="GeneID" id="43581342"/>
<evidence type="ECO:0000256" key="7">
    <source>
        <dbReference type="SAM" id="Phobius"/>
    </source>
</evidence>
<evidence type="ECO:0000256" key="6">
    <source>
        <dbReference type="PIRSR" id="PIRSR018153-1"/>
    </source>
</evidence>
<evidence type="ECO:0000256" key="3">
    <source>
        <dbReference type="ARBA" id="ARBA00022676"/>
    </source>
</evidence>
<keyword evidence="7" id="KW-0812">Transmembrane</keyword>
<evidence type="ECO:0000256" key="1">
    <source>
        <dbReference type="ARBA" id="ARBA00004606"/>
    </source>
</evidence>
<evidence type="ECO:0000256" key="4">
    <source>
        <dbReference type="ARBA" id="ARBA00022679"/>
    </source>
</evidence>
<protein>
    <recommendedName>
        <fullName evidence="10">Glycosyltransferase family 15 protein</fullName>
    </recommendedName>
</protein>
<evidence type="ECO:0000313" key="9">
    <source>
        <dbReference type="Proteomes" id="UP000398389"/>
    </source>
</evidence>
<dbReference type="Gene3D" id="3.90.550.10">
    <property type="entry name" value="Spore Coat Polysaccharide Biosynthesis Protein SpsA, Chain A"/>
    <property type="match status" value="1"/>
</dbReference>
<dbReference type="GO" id="GO:0006493">
    <property type="term" value="P:protein O-linked glycosylation"/>
    <property type="evidence" value="ECO:0007669"/>
    <property type="project" value="TreeGrafter"/>
</dbReference>
<dbReference type="InterPro" id="IPR002685">
    <property type="entry name" value="Glyco_trans_15"/>
</dbReference>
<keyword evidence="7" id="KW-1133">Transmembrane helix</keyword>
<dbReference type="InterPro" id="IPR029044">
    <property type="entry name" value="Nucleotide-diphossugar_trans"/>
</dbReference>
<dbReference type="GO" id="GO:0000032">
    <property type="term" value="P:cell wall mannoprotein biosynthetic process"/>
    <property type="evidence" value="ECO:0007669"/>
    <property type="project" value="TreeGrafter"/>
</dbReference>
<dbReference type="GO" id="GO:0006487">
    <property type="term" value="P:protein N-linked glycosylation"/>
    <property type="evidence" value="ECO:0007669"/>
    <property type="project" value="TreeGrafter"/>
</dbReference>
<keyword evidence="5" id="KW-0735">Signal-anchor</keyword>
<dbReference type="PIRSF" id="PIRSF018153">
    <property type="entry name" value="Glyco_trans_15"/>
    <property type="match status" value="1"/>
</dbReference>
<evidence type="ECO:0000256" key="2">
    <source>
        <dbReference type="ARBA" id="ARBA00007677"/>
    </source>
</evidence>
<dbReference type="Proteomes" id="UP000398389">
    <property type="component" value="Unassembled WGS sequence"/>
</dbReference>
<accession>A0A5E8BK44</accession>
<gene>
    <name evidence="8" type="ORF">SAPINGB_P002524</name>
</gene>
<name>A0A5E8BK44_9ASCO</name>
<keyword evidence="7" id="KW-0472">Membrane</keyword>
<feature type="transmembrane region" description="Helical" evidence="7">
    <location>
        <begin position="7"/>
        <end position="26"/>
    </location>
</feature>
<feature type="active site" description="Nucleophile" evidence="6">
    <location>
        <position position="282"/>
    </location>
</feature>